<evidence type="ECO:0000313" key="1">
    <source>
        <dbReference type="EMBL" id="KAJ8623479.1"/>
    </source>
</evidence>
<protein>
    <submittedName>
        <fullName evidence="1">Uncharacterized protein</fullName>
    </submittedName>
</protein>
<reference evidence="1 2" key="1">
    <citation type="journal article" date="2022" name="Hortic Res">
        <title>A haplotype resolved chromosomal level avocado genome allows analysis of novel avocado genes.</title>
        <authorList>
            <person name="Nath O."/>
            <person name="Fletcher S.J."/>
            <person name="Hayward A."/>
            <person name="Shaw L.M."/>
            <person name="Masouleh A.K."/>
            <person name="Furtado A."/>
            <person name="Henry R.J."/>
            <person name="Mitter N."/>
        </authorList>
    </citation>
    <scope>NUCLEOTIDE SEQUENCE [LARGE SCALE GENOMIC DNA]</scope>
    <source>
        <strain evidence="2">cv. Hass</strain>
    </source>
</reference>
<evidence type="ECO:0000313" key="2">
    <source>
        <dbReference type="Proteomes" id="UP001234297"/>
    </source>
</evidence>
<gene>
    <name evidence="1" type="ORF">MRB53_032008</name>
</gene>
<keyword evidence="2" id="KW-1185">Reference proteome</keyword>
<organism evidence="1 2">
    <name type="scientific">Persea americana</name>
    <name type="common">Avocado</name>
    <dbReference type="NCBI Taxonomy" id="3435"/>
    <lineage>
        <taxon>Eukaryota</taxon>
        <taxon>Viridiplantae</taxon>
        <taxon>Streptophyta</taxon>
        <taxon>Embryophyta</taxon>
        <taxon>Tracheophyta</taxon>
        <taxon>Spermatophyta</taxon>
        <taxon>Magnoliopsida</taxon>
        <taxon>Magnoliidae</taxon>
        <taxon>Laurales</taxon>
        <taxon>Lauraceae</taxon>
        <taxon>Persea</taxon>
    </lineage>
</organism>
<comment type="caution">
    <text evidence="1">The sequence shown here is derived from an EMBL/GenBank/DDBJ whole genome shotgun (WGS) entry which is preliminary data.</text>
</comment>
<proteinExistence type="predicted"/>
<name>A0ACC2KQK5_PERAE</name>
<dbReference type="EMBL" id="CM056818">
    <property type="protein sequence ID" value="KAJ8623479.1"/>
    <property type="molecule type" value="Genomic_DNA"/>
</dbReference>
<accession>A0ACC2KQK5</accession>
<dbReference type="Proteomes" id="UP001234297">
    <property type="component" value="Chromosome 10"/>
</dbReference>
<sequence length="92" mass="10721">MNQKLDSLVLWLYLRQEDSLSTRLKTEMLPNCCLSASFCYLAESQETRREFSPSTGTYFSGLAFFSLGTQGARRQPSRESLFKRFNIYKRNC</sequence>